<proteinExistence type="predicted"/>
<dbReference type="Proteomes" id="UP000194141">
    <property type="component" value="Unassembled WGS sequence"/>
</dbReference>
<feature type="domain" description="Penicillin-binding protein transpeptidase" evidence="4">
    <location>
        <begin position="215"/>
        <end position="512"/>
    </location>
</feature>
<dbReference type="GO" id="GO:0051301">
    <property type="term" value="P:cell division"/>
    <property type="evidence" value="ECO:0007669"/>
    <property type="project" value="UniProtKB-KW"/>
</dbReference>
<dbReference type="Pfam" id="PF03717">
    <property type="entry name" value="PBP_dimer"/>
    <property type="match status" value="1"/>
</dbReference>
<dbReference type="GO" id="GO:0008658">
    <property type="term" value="F:penicillin binding"/>
    <property type="evidence" value="ECO:0007669"/>
    <property type="project" value="InterPro"/>
</dbReference>
<keyword evidence="2" id="KW-0645">Protease</keyword>
<evidence type="ECO:0000256" key="2">
    <source>
        <dbReference type="ARBA" id="ARBA00022645"/>
    </source>
</evidence>
<dbReference type="GO" id="GO:0016757">
    <property type="term" value="F:glycosyltransferase activity"/>
    <property type="evidence" value="ECO:0007669"/>
    <property type="project" value="UniProtKB-KW"/>
</dbReference>
<dbReference type="Gene3D" id="3.90.1310.10">
    <property type="entry name" value="Penicillin-binding protein 2a (Domain 2)"/>
    <property type="match status" value="1"/>
</dbReference>
<reference evidence="6 7" key="1">
    <citation type="journal article" date="2017" name="Front. Microbiol.">
        <title>Genome Sequence of Desulfurella amilsii Strain TR1 and Comparative Genomics of Desulfurellaceae Family.</title>
        <authorList>
            <person name="Florentino A.P."/>
            <person name="Stams A.J."/>
            <person name="Sanchez-Andrea I."/>
        </authorList>
    </citation>
    <scope>NUCLEOTIDE SEQUENCE [LARGE SCALE GENOMIC DNA]</scope>
    <source>
        <strain evidence="6 7">TR1</strain>
    </source>
</reference>
<evidence type="ECO:0000313" key="7">
    <source>
        <dbReference type="Proteomes" id="UP000194141"/>
    </source>
</evidence>
<dbReference type="AlphaFoldDB" id="A0A1X4XVC3"/>
<keyword evidence="6" id="KW-0808">Transferase</keyword>
<comment type="subcellular location">
    <subcellularLocation>
        <location evidence="1">Membrane</location>
    </subcellularLocation>
</comment>
<protein>
    <submittedName>
        <fullName evidence="6">Cell division protein FtsI</fullName>
        <ecNumber evidence="6">2.4.1.129</ecNumber>
    </submittedName>
</protein>
<dbReference type="Gene3D" id="3.30.450.330">
    <property type="match status" value="1"/>
</dbReference>
<dbReference type="Pfam" id="PF00905">
    <property type="entry name" value="Transpeptidase"/>
    <property type="match status" value="1"/>
</dbReference>
<dbReference type="EC" id="2.4.1.129" evidence="6"/>
<accession>A0A1X4XVC3</accession>
<keyword evidence="3" id="KW-0472">Membrane</keyword>
<evidence type="ECO:0000256" key="1">
    <source>
        <dbReference type="ARBA" id="ARBA00004370"/>
    </source>
</evidence>
<dbReference type="InterPro" id="IPR012338">
    <property type="entry name" value="Beta-lactam/transpept-like"/>
</dbReference>
<dbReference type="SUPFAM" id="SSF56601">
    <property type="entry name" value="beta-lactamase/transpeptidase-like"/>
    <property type="match status" value="1"/>
</dbReference>
<dbReference type="SUPFAM" id="SSF56519">
    <property type="entry name" value="Penicillin binding protein dimerisation domain"/>
    <property type="match status" value="1"/>
</dbReference>
<dbReference type="GO" id="GO:0005886">
    <property type="term" value="C:plasma membrane"/>
    <property type="evidence" value="ECO:0007669"/>
    <property type="project" value="TreeGrafter"/>
</dbReference>
<dbReference type="PANTHER" id="PTHR30627:SF1">
    <property type="entry name" value="PEPTIDOGLYCAN D,D-TRANSPEPTIDASE FTSI"/>
    <property type="match status" value="1"/>
</dbReference>
<evidence type="ECO:0000313" key="6">
    <source>
        <dbReference type="EMBL" id="OSS41481.1"/>
    </source>
</evidence>
<name>A0A1X4XVC3_9BACT</name>
<gene>
    <name evidence="6" type="ORF">DESAMIL20_1034</name>
</gene>
<sequence length="530" mass="59569">MVQIADSKNYKQEYAKFIEPLIDLQGKRGNIYDCNNKTLALDVPNFQLFVDPKFYLEYNKTDNQSFFNYVNSHFYVNVKEIIEKNKSLRYISLGTIDPKNIVWVKNNLPKGFGLIKNYKRFYPYANNVSQILGFSGKNKQGLEGLEKEYDLYLAGQSIKQRVNITPYGNLEFSKKPLNGASLHLTINEDIQNYLHFQLKEALKERKAKMVIGIIARPDGAIVAMDSVPSYDNNKFSNYDYTHIRINPINYLFEPGSVFKIVTMSSALDSHTFSGNETLFCENGKWKFSGHTISDVEKNGDLPFDKVFAYSSNICSAKIALKEDKEIFYKYLWAFGFGKKTHIDLPGEADGLVKDYVNLKPFDLATMAFGQGIGVSAIQIIRAYLAIANGGYLVDPYIVDYISKDGKILYKHKETKKQIVQPQTVEKVKQILTLVVEEGTGTNAQVKYYAMGGKTGTAQVASHKGGYSLSDYTGSFVGIFPIDKPQFVILVTVFDPKGVNYGGEVAAPIVAKLASMLAAYYKIEGGENVIR</sequence>
<keyword evidence="6" id="KW-0328">Glycosyltransferase</keyword>
<dbReference type="InterPro" id="IPR050515">
    <property type="entry name" value="Beta-lactam/transpept"/>
</dbReference>
<comment type="caution">
    <text evidence="6">The sequence shown here is derived from an EMBL/GenBank/DDBJ whole genome shotgun (WGS) entry which is preliminary data.</text>
</comment>
<keyword evidence="2" id="KW-0121">Carboxypeptidase</keyword>
<dbReference type="GO" id="GO:0004180">
    <property type="term" value="F:carboxypeptidase activity"/>
    <property type="evidence" value="ECO:0007669"/>
    <property type="project" value="UniProtKB-KW"/>
</dbReference>
<evidence type="ECO:0000259" key="5">
    <source>
        <dbReference type="Pfam" id="PF03717"/>
    </source>
</evidence>
<evidence type="ECO:0000259" key="4">
    <source>
        <dbReference type="Pfam" id="PF00905"/>
    </source>
</evidence>
<organism evidence="6 7">
    <name type="scientific">Desulfurella amilsii</name>
    <dbReference type="NCBI Taxonomy" id="1562698"/>
    <lineage>
        <taxon>Bacteria</taxon>
        <taxon>Pseudomonadati</taxon>
        <taxon>Campylobacterota</taxon>
        <taxon>Desulfurellia</taxon>
        <taxon>Desulfurellales</taxon>
        <taxon>Desulfurellaceae</taxon>
        <taxon>Desulfurella</taxon>
    </lineage>
</organism>
<dbReference type="PANTHER" id="PTHR30627">
    <property type="entry name" value="PEPTIDOGLYCAN D,D-TRANSPEPTIDASE"/>
    <property type="match status" value="1"/>
</dbReference>
<dbReference type="EMBL" id="MDSU01000018">
    <property type="protein sequence ID" value="OSS41481.1"/>
    <property type="molecule type" value="Genomic_DNA"/>
</dbReference>
<dbReference type="InterPro" id="IPR036138">
    <property type="entry name" value="PBP_dimer_sf"/>
</dbReference>
<dbReference type="InterPro" id="IPR005311">
    <property type="entry name" value="PBP_dimer"/>
</dbReference>
<dbReference type="Gene3D" id="3.40.710.10">
    <property type="entry name" value="DD-peptidase/beta-lactamase superfamily"/>
    <property type="match status" value="1"/>
</dbReference>
<dbReference type="RefSeq" id="WP_143340249.1">
    <property type="nucleotide sequence ID" value="NZ_MJBP01000001.1"/>
</dbReference>
<dbReference type="STRING" id="1562698.DESAMIL20_1034"/>
<dbReference type="GO" id="GO:0071555">
    <property type="term" value="P:cell wall organization"/>
    <property type="evidence" value="ECO:0007669"/>
    <property type="project" value="TreeGrafter"/>
</dbReference>
<feature type="domain" description="Penicillin-binding protein dimerisation" evidence="5">
    <location>
        <begin position="25"/>
        <end position="169"/>
    </location>
</feature>
<dbReference type="InterPro" id="IPR001460">
    <property type="entry name" value="PCN-bd_Tpept"/>
</dbReference>
<keyword evidence="6" id="KW-0131">Cell cycle</keyword>
<keyword evidence="6" id="KW-0132">Cell division</keyword>
<keyword evidence="2" id="KW-0378">Hydrolase</keyword>
<evidence type="ECO:0000256" key="3">
    <source>
        <dbReference type="ARBA" id="ARBA00023136"/>
    </source>
</evidence>
<keyword evidence="7" id="KW-1185">Reference proteome</keyword>